<dbReference type="CDD" id="cd00268">
    <property type="entry name" value="DEADc"/>
    <property type="match status" value="1"/>
</dbReference>
<dbReference type="InterPro" id="IPR014001">
    <property type="entry name" value="Helicase_ATP-bd"/>
</dbReference>
<evidence type="ECO:0000256" key="4">
    <source>
        <dbReference type="ARBA" id="ARBA00022840"/>
    </source>
</evidence>
<dbReference type="InterPro" id="IPR044742">
    <property type="entry name" value="DEAD/DEAH_RhlB"/>
</dbReference>
<dbReference type="PANTHER" id="PTHR47959:SF13">
    <property type="entry name" value="ATP-DEPENDENT RNA HELICASE RHLE"/>
    <property type="match status" value="1"/>
</dbReference>
<dbReference type="SMART" id="SM00490">
    <property type="entry name" value="HELICc"/>
    <property type="match status" value="1"/>
</dbReference>
<dbReference type="SMART" id="SM00487">
    <property type="entry name" value="DEXDc"/>
    <property type="match status" value="1"/>
</dbReference>
<dbReference type="AlphaFoldDB" id="A0A5C0VFJ1"/>
<protein>
    <submittedName>
        <fullName evidence="10">DEAD/DEAH box helicase</fullName>
    </submittedName>
</protein>
<dbReference type="InterPro" id="IPR050079">
    <property type="entry name" value="DEAD_box_RNA_helicase"/>
</dbReference>
<keyword evidence="1" id="KW-0547">Nucleotide-binding</keyword>
<comment type="similarity">
    <text evidence="5">Belongs to the DEAD box helicase family.</text>
</comment>
<dbReference type="GO" id="GO:0005829">
    <property type="term" value="C:cytosol"/>
    <property type="evidence" value="ECO:0007669"/>
    <property type="project" value="TreeGrafter"/>
</dbReference>
<dbReference type="GO" id="GO:0016787">
    <property type="term" value="F:hydrolase activity"/>
    <property type="evidence" value="ECO:0007669"/>
    <property type="project" value="UniProtKB-KW"/>
</dbReference>
<feature type="domain" description="Helicase C-terminal" evidence="8">
    <location>
        <begin position="234"/>
        <end position="378"/>
    </location>
</feature>
<dbReference type="InterPro" id="IPR001650">
    <property type="entry name" value="Helicase_C-like"/>
</dbReference>
<feature type="domain" description="DEAD-box RNA helicase Q" evidence="9">
    <location>
        <begin position="1"/>
        <end position="29"/>
    </location>
</feature>
<dbReference type="PROSITE" id="PS51192">
    <property type="entry name" value="HELICASE_ATP_BIND_1"/>
    <property type="match status" value="1"/>
</dbReference>
<evidence type="ECO:0000256" key="5">
    <source>
        <dbReference type="ARBA" id="ARBA00038437"/>
    </source>
</evidence>
<dbReference type="Pfam" id="PF00271">
    <property type="entry name" value="Helicase_C"/>
    <property type="match status" value="1"/>
</dbReference>
<dbReference type="EMBL" id="CP043329">
    <property type="protein sequence ID" value="QEK51286.1"/>
    <property type="molecule type" value="Genomic_DNA"/>
</dbReference>
<dbReference type="InterPro" id="IPR014014">
    <property type="entry name" value="RNA_helicase_DEAD_Q_motif"/>
</dbReference>
<dbReference type="PROSITE" id="PS51195">
    <property type="entry name" value="Q_MOTIF"/>
    <property type="match status" value="1"/>
</dbReference>
<dbReference type="PANTHER" id="PTHR47959">
    <property type="entry name" value="ATP-DEPENDENT RNA HELICASE RHLE-RELATED"/>
    <property type="match status" value="1"/>
</dbReference>
<dbReference type="GO" id="GO:0003676">
    <property type="term" value="F:nucleic acid binding"/>
    <property type="evidence" value="ECO:0007669"/>
    <property type="project" value="InterPro"/>
</dbReference>
<organism evidence="10 11">
    <name type="scientific">Pedobacter aquae</name>
    <dbReference type="NCBI Taxonomy" id="2605747"/>
    <lineage>
        <taxon>Bacteria</taxon>
        <taxon>Pseudomonadati</taxon>
        <taxon>Bacteroidota</taxon>
        <taxon>Sphingobacteriia</taxon>
        <taxon>Sphingobacteriales</taxon>
        <taxon>Sphingobacteriaceae</taxon>
        <taxon>Pedobacter</taxon>
    </lineage>
</organism>
<evidence type="ECO:0000256" key="6">
    <source>
        <dbReference type="PROSITE-ProRule" id="PRU00552"/>
    </source>
</evidence>
<evidence type="ECO:0000259" key="9">
    <source>
        <dbReference type="PROSITE" id="PS51195"/>
    </source>
</evidence>
<evidence type="ECO:0000313" key="10">
    <source>
        <dbReference type="EMBL" id="QEK51286.1"/>
    </source>
</evidence>
<feature type="domain" description="Helicase ATP-binding" evidence="7">
    <location>
        <begin position="32"/>
        <end position="207"/>
    </location>
</feature>
<keyword evidence="11" id="KW-1185">Reference proteome</keyword>
<name>A0A5C0VFJ1_9SPHI</name>
<evidence type="ECO:0000256" key="1">
    <source>
        <dbReference type="ARBA" id="ARBA00022741"/>
    </source>
</evidence>
<dbReference type="GO" id="GO:0003724">
    <property type="term" value="F:RNA helicase activity"/>
    <property type="evidence" value="ECO:0007669"/>
    <property type="project" value="InterPro"/>
</dbReference>
<evidence type="ECO:0000313" key="11">
    <source>
        <dbReference type="Proteomes" id="UP000323653"/>
    </source>
</evidence>
<sequence>MKFNKYHISPELKRSLEELGFKKPTDIQFKSIPQILSGQDILAIAQTGTGKTAAFAIPLISMLQEKKRYQQEQHVKAVVMVPTRELALQIQDVFIELAKYTSIKTAAIIGGVDIDPQLQEIKAGVDILIATPGRIMDLVHKSILNLKKIDYLVLDEADHMLAKGFYADIQKLITFLPRRRQTMFFSATINETIKDLAYALVSKPVRIQLSPKDPVSKNVDHAVIYVEMDDKRFFLERLIKEHPETKMMVFVRTKVRAERVAKAMERVAIATATIHGDKEQQDRFDVLDDFRIGKIKVLIATDVSSRGIDVKGVDYVINYDLPDVAENYVHRIGRTGRGVSRGKAISFCSEEEKTILAEIETYLTNPIKTMEIRHTEYEETLAISEDNPHDWKSLLKEAAQEPLKKRKKK</sequence>
<dbReference type="PROSITE" id="PS51194">
    <property type="entry name" value="HELICASE_CTER"/>
    <property type="match status" value="1"/>
</dbReference>
<evidence type="ECO:0000259" key="8">
    <source>
        <dbReference type="PROSITE" id="PS51194"/>
    </source>
</evidence>
<dbReference type="InterPro" id="IPR011545">
    <property type="entry name" value="DEAD/DEAH_box_helicase_dom"/>
</dbReference>
<dbReference type="RefSeq" id="WP_039451322.1">
    <property type="nucleotide sequence ID" value="NZ_CP043329.1"/>
</dbReference>
<proteinExistence type="inferred from homology"/>
<accession>A0A5C0VFJ1</accession>
<keyword evidence="3 10" id="KW-0347">Helicase</keyword>
<dbReference type="Pfam" id="PF00270">
    <property type="entry name" value="DEAD"/>
    <property type="match status" value="1"/>
</dbReference>
<dbReference type="Gene3D" id="3.40.50.300">
    <property type="entry name" value="P-loop containing nucleotide triphosphate hydrolases"/>
    <property type="match status" value="2"/>
</dbReference>
<evidence type="ECO:0000256" key="3">
    <source>
        <dbReference type="ARBA" id="ARBA00022806"/>
    </source>
</evidence>
<dbReference type="GO" id="GO:0005524">
    <property type="term" value="F:ATP binding"/>
    <property type="evidence" value="ECO:0007669"/>
    <property type="project" value="UniProtKB-KW"/>
</dbReference>
<evidence type="ECO:0000256" key="2">
    <source>
        <dbReference type="ARBA" id="ARBA00022801"/>
    </source>
</evidence>
<keyword evidence="2" id="KW-0378">Hydrolase</keyword>
<dbReference type="Proteomes" id="UP000323653">
    <property type="component" value="Chromosome"/>
</dbReference>
<gene>
    <name evidence="10" type="ORF">FYC62_06095</name>
</gene>
<dbReference type="CDD" id="cd18787">
    <property type="entry name" value="SF2_C_DEAD"/>
    <property type="match status" value="1"/>
</dbReference>
<dbReference type="InterPro" id="IPR027417">
    <property type="entry name" value="P-loop_NTPase"/>
</dbReference>
<feature type="short sequence motif" description="Q motif" evidence="6">
    <location>
        <begin position="1"/>
        <end position="29"/>
    </location>
</feature>
<evidence type="ECO:0000259" key="7">
    <source>
        <dbReference type="PROSITE" id="PS51192"/>
    </source>
</evidence>
<dbReference type="SUPFAM" id="SSF52540">
    <property type="entry name" value="P-loop containing nucleoside triphosphate hydrolases"/>
    <property type="match status" value="1"/>
</dbReference>
<dbReference type="KEGG" id="pej:FYC62_06095"/>
<reference evidence="10 11" key="1">
    <citation type="submission" date="2019-08" db="EMBL/GenBank/DDBJ databases">
        <title>Pedobacter sp. nov., isolated from Han river, South Korea.</title>
        <authorList>
            <person name="Lee D.-H."/>
            <person name="Kim Y.-S."/>
            <person name="Hwang E.-M."/>
            <person name="Le Tran T.C."/>
            <person name="Cha C.-J."/>
        </authorList>
    </citation>
    <scope>NUCLEOTIDE SEQUENCE [LARGE SCALE GENOMIC DNA]</scope>
    <source>
        <strain evidence="10 11">CJ43</strain>
    </source>
</reference>
<keyword evidence="4" id="KW-0067">ATP-binding</keyword>